<evidence type="ECO:0000313" key="1">
    <source>
        <dbReference type="EMBL" id="KAG8200536.1"/>
    </source>
</evidence>
<dbReference type="EMBL" id="JAFNEN010000015">
    <property type="protein sequence ID" value="KAG8200536.1"/>
    <property type="molecule type" value="Genomic_DNA"/>
</dbReference>
<sequence>MFQIDEYLKSCDIFNELLVKRFEENFNPLQNNLRLWTTPGHIVFTTDDNKVHTCDARPYDFSTSPSEAETDELLSPSSPVLEILFDTRGTATRMFIVLTNGDVQIFEYRILLYEWARIGYFNLNIVSPNSNSNHIQVTQVMISYHQNMIYWVQKSEKGFDLHKREVPLNGVREITQSAIGVPRKLLKNCPQFDITEIRDSICIVPHLPNSVKLYIILSARLHLWLFQADGKLLWRGIVGDGAIDFITLCMKTIGLWNQTGSLKMCKLLDPVKNHAYLFNDNNLICLTLNGEIRNSVTIDVKPKELQECFIIQNVLCIFTENYENLLIYNTNRGELIQSFDLTEFTPINGLWFNSSCIPTIGFHSSNHKIYKINYKHLSSLLQLDPPCLLQTLSLLKNDHFHVYSLLRDAIYHKFESCDIPPLKSMPDNLQSDGLLLAVLQCCREKGYESDKFPVEKMSSLFSSNVTLPETKLKELLDPITESFKKIEDCRISNLK</sequence>
<dbReference type="InterPro" id="IPR017218">
    <property type="entry name" value="BLOC-2_complex_Hps6_subunit"/>
</dbReference>
<accession>A0AAV6VXQ1</accession>
<evidence type="ECO:0000313" key="2">
    <source>
        <dbReference type="Proteomes" id="UP000827092"/>
    </source>
</evidence>
<reference evidence="1 2" key="1">
    <citation type="journal article" date="2022" name="Nat. Ecol. Evol.">
        <title>A masculinizing supergene underlies an exaggerated male reproductive morph in a spider.</title>
        <authorList>
            <person name="Hendrickx F."/>
            <person name="De Corte Z."/>
            <person name="Sonet G."/>
            <person name="Van Belleghem S.M."/>
            <person name="Kostlbacher S."/>
            <person name="Vangestel C."/>
        </authorList>
    </citation>
    <scope>NUCLEOTIDE SEQUENCE [LARGE SCALE GENOMIC DNA]</scope>
    <source>
        <strain evidence="1">W744_W776</strain>
    </source>
</reference>
<proteinExistence type="predicted"/>
<dbReference type="AlphaFoldDB" id="A0AAV6VXQ1"/>
<dbReference type="Proteomes" id="UP000827092">
    <property type="component" value="Unassembled WGS sequence"/>
</dbReference>
<dbReference type="PANTHER" id="PTHR14696:SF2">
    <property type="entry name" value="BLOC-2 COMPLEX MEMBER HPS6"/>
    <property type="match status" value="1"/>
</dbReference>
<protein>
    <submittedName>
        <fullName evidence="1">Uncharacterized protein</fullName>
    </submittedName>
</protein>
<dbReference type="PANTHER" id="PTHR14696">
    <property type="entry name" value="HERMANSKY-PUDLAK SYNDROME 6 PROTEIN"/>
    <property type="match status" value="1"/>
</dbReference>
<dbReference type="GO" id="GO:0072657">
    <property type="term" value="P:protein localization to membrane"/>
    <property type="evidence" value="ECO:0007669"/>
    <property type="project" value="TreeGrafter"/>
</dbReference>
<name>A0AAV6VXQ1_9ARAC</name>
<dbReference type="GO" id="GO:0005765">
    <property type="term" value="C:lysosomal membrane"/>
    <property type="evidence" value="ECO:0007669"/>
    <property type="project" value="TreeGrafter"/>
</dbReference>
<gene>
    <name evidence="1" type="ORF">JTE90_000609</name>
</gene>
<dbReference type="GO" id="GO:0031084">
    <property type="term" value="C:BLOC-2 complex"/>
    <property type="evidence" value="ECO:0007669"/>
    <property type="project" value="TreeGrafter"/>
</dbReference>
<dbReference type="GO" id="GO:0032418">
    <property type="term" value="P:lysosome localization"/>
    <property type="evidence" value="ECO:0007669"/>
    <property type="project" value="TreeGrafter"/>
</dbReference>
<keyword evidence="2" id="KW-1185">Reference proteome</keyword>
<organism evidence="1 2">
    <name type="scientific">Oedothorax gibbosus</name>
    <dbReference type="NCBI Taxonomy" id="931172"/>
    <lineage>
        <taxon>Eukaryota</taxon>
        <taxon>Metazoa</taxon>
        <taxon>Ecdysozoa</taxon>
        <taxon>Arthropoda</taxon>
        <taxon>Chelicerata</taxon>
        <taxon>Arachnida</taxon>
        <taxon>Araneae</taxon>
        <taxon>Araneomorphae</taxon>
        <taxon>Entelegynae</taxon>
        <taxon>Araneoidea</taxon>
        <taxon>Linyphiidae</taxon>
        <taxon>Erigoninae</taxon>
        <taxon>Oedothorax</taxon>
    </lineage>
</organism>
<comment type="caution">
    <text evidence="1">The sequence shown here is derived from an EMBL/GenBank/DDBJ whole genome shotgun (WGS) entry which is preliminary data.</text>
</comment>